<feature type="transmembrane region" description="Helical" evidence="1">
    <location>
        <begin position="50"/>
        <end position="69"/>
    </location>
</feature>
<feature type="transmembrane region" description="Helical" evidence="1">
    <location>
        <begin position="14"/>
        <end position="38"/>
    </location>
</feature>
<keyword evidence="3" id="KW-1185">Reference proteome</keyword>
<evidence type="ECO:0000313" key="2">
    <source>
        <dbReference type="EMBL" id="KAJ1369980.1"/>
    </source>
</evidence>
<accession>A0AAD5WHC2</accession>
<evidence type="ECO:0000256" key="1">
    <source>
        <dbReference type="SAM" id="Phobius"/>
    </source>
</evidence>
<dbReference type="EMBL" id="JAHQIW010006711">
    <property type="protein sequence ID" value="KAJ1369980.1"/>
    <property type="molecule type" value="Genomic_DNA"/>
</dbReference>
<protein>
    <submittedName>
        <fullName evidence="2">Uncharacterized protein</fullName>
    </submittedName>
</protein>
<organism evidence="2 3">
    <name type="scientific">Parelaphostrongylus tenuis</name>
    <name type="common">Meningeal worm</name>
    <dbReference type="NCBI Taxonomy" id="148309"/>
    <lineage>
        <taxon>Eukaryota</taxon>
        <taxon>Metazoa</taxon>
        <taxon>Ecdysozoa</taxon>
        <taxon>Nematoda</taxon>
        <taxon>Chromadorea</taxon>
        <taxon>Rhabditida</taxon>
        <taxon>Rhabditina</taxon>
        <taxon>Rhabditomorpha</taxon>
        <taxon>Strongyloidea</taxon>
        <taxon>Metastrongylidae</taxon>
        <taxon>Parelaphostrongylus</taxon>
    </lineage>
</organism>
<dbReference type="Proteomes" id="UP001196413">
    <property type="component" value="Unassembled WGS sequence"/>
</dbReference>
<dbReference type="AlphaFoldDB" id="A0AAD5WHC2"/>
<keyword evidence="1" id="KW-0472">Membrane</keyword>
<name>A0AAD5WHC2_PARTN</name>
<keyword evidence="1" id="KW-0812">Transmembrane</keyword>
<reference evidence="2" key="1">
    <citation type="submission" date="2021-06" db="EMBL/GenBank/DDBJ databases">
        <title>Parelaphostrongylus tenuis whole genome reference sequence.</title>
        <authorList>
            <person name="Garwood T.J."/>
            <person name="Larsen P.A."/>
            <person name="Fountain-Jones N.M."/>
            <person name="Garbe J.R."/>
            <person name="Macchietto M.G."/>
            <person name="Kania S.A."/>
            <person name="Gerhold R.W."/>
            <person name="Richards J.E."/>
            <person name="Wolf T.M."/>
        </authorList>
    </citation>
    <scope>NUCLEOTIDE SEQUENCE</scope>
    <source>
        <strain evidence="2">MNPRO001-30</strain>
        <tissue evidence="2">Meninges</tissue>
    </source>
</reference>
<gene>
    <name evidence="2" type="ORF">KIN20_031604</name>
</gene>
<keyword evidence="1" id="KW-1133">Transmembrane helix</keyword>
<comment type="caution">
    <text evidence="2">The sequence shown here is derived from an EMBL/GenBank/DDBJ whole genome shotgun (WGS) entry which is preliminary data.</text>
</comment>
<sequence>MIEDTSMTSYNIPMVYQIFYVIPSISIFGNECILYVTVCSNSLTDISKTMVLGWFDTILIILVANILMLK</sequence>
<evidence type="ECO:0000313" key="3">
    <source>
        <dbReference type="Proteomes" id="UP001196413"/>
    </source>
</evidence>
<proteinExistence type="predicted"/>